<dbReference type="PANTHER" id="PTHR35870:SF1">
    <property type="entry name" value="PROTEIN, PUTATIVE (AFU_ORTHOLOGUE AFUA_5G03330)-RELATED"/>
    <property type="match status" value="1"/>
</dbReference>
<dbReference type="EMBL" id="ML213594">
    <property type="protein sequence ID" value="TFK41518.1"/>
    <property type="molecule type" value="Genomic_DNA"/>
</dbReference>
<dbReference type="GO" id="GO:0016491">
    <property type="term" value="F:oxidoreductase activity"/>
    <property type="evidence" value="ECO:0007669"/>
    <property type="project" value="UniProtKB-KW"/>
</dbReference>
<dbReference type="AlphaFoldDB" id="A0A5C3MCE5"/>
<evidence type="ECO:0000256" key="1">
    <source>
        <dbReference type="ARBA" id="ARBA00023002"/>
    </source>
</evidence>
<organism evidence="2 3">
    <name type="scientific">Crucibulum laeve</name>
    <dbReference type="NCBI Taxonomy" id="68775"/>
    <lineage>
        <taxon>Eukaryota</taxon>
        <taxon>Fungi</taxon>
        <taxon>Dikarya</taxon>
        <taxon>Basidiomycota</taxon>
        <taxon>Agaricomycotina</taxon>
        <taxon>Agaricomycetes</taxon>
        <taxon>Agaricomycetidae</taxon>
        <taxon>Agaricales</taxon>
        <taxon>Agaricineae</taxon>
        <taxon>Nidulariaceae</taxon>
        <taxon>Crucibulum</taxon>
    </lineage>
</organism>
<evidence type="ECO:0008006" key="4">
    <source>
        <dbReference type="Google" id="ProtNLM"/>
    </source>
</evidence>
<name>A0A5C3MCE5_9AGAR</name>
<dbReference type="Pfam" id="PF14027">
    <property type="entry name" value="Questin_oxidase"/>
    <property type="match status" value="1"/>
</dbReference>
<dbReference type="InterPro" id="IPR025337">
    <property type="entry name" value="Questin_oxidase-like"/>
</dbReference>
<reference evidence="2 3" key="1">
    <citation type="journal article" date="2019" name="Nat. Ecol. Evol.">
        <title>Megaphylogeny resolves global patterns of mushroom evolution.</title>
        <authorList>
            <person name="Varga T."/>
            <person name="Krizsan K."/>
            <person name="Foldi C."/>
            <person name="Dima B."/>
            <person name="Sanchez-Garcia M."/>
            <person name="Sanchez-Ramirez S."/>
            <person name="Szollosi G.J."/>
            <person name="Szarkandi J.G."/>
            <person name="Papp V."/>
            <person name="Albert L."/>
            <person name="Andreopoulos W."/>
            <person name="Angelini C."/>
            <person name="Antonin V."/>
            <person name="Barry K.W."/>
            <person name="Bougher N.L."/>
            <person name="Buchanan P."/>
            <person name="Buyck B."/>
            <person name="Bense V."/>
            <person name="Catcheside P."/>
            <person name="Chovatia M."/>
            <person name="Cooper J."/>
            <person name="Damon W."/>
            <person name="Desjardin D."/>
            <person name="Finy P."/>
            <person name="Geml J."/>
            <person name="Haridas S."/>
            <person name="Hughes K."/>
            <person name="Justo A."/>
            <person name="Karasinski D."/>
            <person name="Kautmanova I."/>
            <person name="Kiss B."/>
            <person name="Kocsube S."/>
            <person name="Kotiranta H."/>
            <person name="LaButti K.M."/>
            <person name="Lechner B.E."/>
            <person name="Liimatainen K."/>
            <person name="Lipzen A."/>
            <person name="Lukacs Z."/>
            <person name="Mihaltcheva S."/>
            <person name="Morgado L.N."/>
            <person name="Niskanen T."/>
            <person name="Noordeloos M.E."/>
            <person name="Ohm R.A."/>
            <person name="Ortiz-Santana B."/>
            <person name="Ovrebo C."/>
            <person name="Racz N."/>
            <person name="Riley R."/>
            <person name="Savchenko A."/>
            <person name="Shiryaev A."/>
            <person name="Soop K."/>
            <person name="Spirin V."/>
            <person name="Szebenyi C."/>
            <person name="Tomsovsky M."/>
            <person name="Tulloss R.E."/>
            <person name="Uehling J."/>
            <person name="Grigoriev I.V."/>
            <person name="Vagvolgyi C."/>
            <person name="Papp T."/>
            <person name="Martin F.M."/>
            <person name="Miettinen O."/>
            <person name="Hibbett D.S."/>
            <person name="Nagy L.G."/>
        </authorList>
    </citation>
    <scope>NUCLEOTIDE SEQUENCE [LARGE SCALE GENOMIC DNA]</scope>
    <source>
        <strain evidence="2 3">CBS 166.37</strain>
    </source>
</reference>
<dbReference type="OrthoDB" id="10004862at2759"/>
<keyword evidence="1" id="KW-0560">Oxidoreductase</keyword>
<dbReference type="PANTHER" id="PTHR35870">
    <property type="entry name" value="PROTEIN, PUTATIVE (AFU_ORTHOLOGUE AFUA_5G03330)-RELATED"/>
    <property type="match status" value="1"/>
</dbReference>
<keyword evidence="3" id="KW-1185">Reference proteome</keyword>
<protein>
    <recommendedName>
        <fullName evidence="4">Oxidoreductase AflY</fullName>
    </recommendedName>
</protein>
<evidence type="ECO:0000313" key="3">
    <source>
        <dbReference type="Proteomes" id="UP000308652"/>
    </source>
</evidence>
<dbReference type="STRING" id="68775.A0A5C3MCE5"/>
<proteinExistence type="predicted"/>
<accession>A0A5C3MCE5</accession>
<sequence>MDEPNFPLRRKGLVNLPGITPDAKRLVEILLSQSAQRHHCFFQASGVHNHLNHHLLAAYDLGASPSLLQQIYDEEERIQRPIYLDDAGQSISITEEIWTQYIQNPSAYASFVQFFLKQIKGLGKKGTIEKYIFSPEANDGGLVMLVRFVSGGLHPFIQVGYGAEFGSDIMIATGLAQTAVHHALPPSIFNLDCTADEVSDGISFLEVLRCVYDSEVLQPPMPYDPNGSFKQRQEAIVDGVRDHEIHRICSLYKINASTNESLQRHVEEFIWTSTLLVFSTGVKEGKAPRIDFFLMHLLTSSLFLPSLFDIMVNPTHKCMLIRAYVSITIFYTLASGRPRINPGLLMSYSQYPRPPASFLHLPYDDPVQKSLRNREYNPWPKMLEAVVFHPDAHTTKVLRTLAFAAQHYGHTPPGHPIGCVGSHTANSEEKEIHLGSLIMDGTIFVRAAGVLMDYMGWVTYGQRARDDWDRTGLGWNAAWDDEN</sequence>
<evidence type="ECO:0000313" key="2">
    <source>
        <dbReference type="EMBL" id="TFK41518.1"/>
    </source>
</evidence>
<gene>
    <name evidence="2" type="ORF">BDQ12DRAFT_645990</name>
</gene>
<dbReference type="Proteomes" id="UP000308652">
    <property type="component" value="Unassembled WGS sequence"/>
</dbReference>